<proteinExistence type="predicted"/>
<accession>A0A558D0S0</accession>
<evidence type="ECO:0000256" key="1">
    <source>
        <dbReference type="SAM" id="MobiDB-lite"/>
    </source>
</evidence>
<feature type="region of interest" description="Disordered" evidence="1">
    <location>
        <begin position="1"/>
        <end position="62"/>
    </location>
</feature>
<gene>
    <name evidence="2" type="ORF">FHK82_10265</name>
</gene>
<reference evidence="2 3" key="1">
    <citation type="submission" date="2019-07" db="EMBL/GenBank/DDBJ databases">
        <title>The pathways for chlorine oxyanion respiration interact through the shared metabolite chlorate.</title>
        <authorList>
            <person name="Barnum T.P."/>
            <person name="Cheng Y."/>
            <person name="Hill K.A."/>
            <person name="Lucas L.N."/>
            <person name="Carlson H.K."/>
            <person name="Coates J.D."/>
        </authorList>
    </citation>
    <scope>NUCLEOTIDE SEQUENCE [LARGE SCALE GENOMIC DNA]</scope>
    <source>
        <strain evidence="2">BK-3</strain>
    </source>
</reference>
<evidence type="ECO:0000313" key="3">
    <source>
        <dbReference type="Proteomes" id="UP000317355"/>
    </source>
</evidence>
<name>A0A558D0S0_9GAMM</name>
<evidence type="ECO:0000313" key="2">
    <source>
        <dbReference type="EMBL" id="TVT54568.1"/>
    </source>
</evidence>
<dbReference type="Proteomes" id="UP000317355">
    <property type="component" value="Unassembled WGS sequence"/>
</dbReference>
<dbReference type="EMBL" id="VMRY01000041">
    <property type="protein sequence ID" value="TVT54568.1"/>
    <property type="molecule type" value="Genomic_DNA"/>
</dbReference>
<comment type="caution">
    <text evidence="2">The sequence shown here is derived from an EMBL/GenBank/DDBJ whole genome shotgun (WGS) entry which is preliminary data.</text>
</comment>
<sequence length="62" mass="7287">MSRRSDRDEYDDLDEWTSVVHHKNRKQNDGARTKRPQSRENEGGARKPGSPRRQGNRHPGEF</sequence>
<feature type="compositionally biased region" description="Basic and acidic residues" evidence="1">
    <location>
        <begin position="26"/>
        <end position="45"/>
    </location>
</feature>
<organism evidence="2 3">
    <name type="scientific">Sedimenticola thiotaurini</name>
    <dbReference type="NCBI Taxonomy" id="1543721"/>
    <lineage>
        <taxon>Bacteria</taxon>
        <taxon>Pseudomonadati</taxon>
        <taxon>Pseudomonadota</taxon>
        <taxon>Gammaproteobacteria</taxon>
        <taxon>Chromatiales</taxon>
        <taxon>Sedimenticolaceae</taxon>
        <taxon>Sedimenticola</taxon>
    </lineage>
</organism>
<protein>
    <submittedName>
        <fullName evidence="2">Uncharacterized protein</fullName>
    </submittedName>
</protein>
<dbReference type="AlphaFoldDB" id="A0A558D0S0"/>